<evidence type="ECO:0000313" key="3">
    <source>
        <dbReference type="EMBL" id="CAF4291003.1"/>
    </source>
</evidence>
<sequence length="258" mass="27518">MDQTVATICDCNKWEGAFSYNYNGGHGKPGGISGYCHHTCSYGNAAAGGANDCCKCCCEKRSKYIGSCDIVPAAASTAVPTPRTTPDTPARTTPAPDSRERTTPAPDSRERTTPAPDSRERTTPVPDSRERTTPVPDSRERTTPVPDSRERTTPVPDSRERTTPVPETPARTTHVPTTCTPTNDDCSTKSVFTGGFGFPFYIYFAGSGPFSNGGAAAYCPKGTRGYADCQDACKDDTHYHACVRCCKACCASGNAVRN</sequence>
<feature type="region of interest" description="Disordered" evidence="1">
    <location>
        <begin position="76"/>
        <end position="179"/>
    </location>
</feature>
<accession>A0A815KK44</accession>
<evidence type="ECO:0000313" key="2">
    <source>
        <dbReference type="EMBL" id="CAF1396793.1"/>
    </source>
</evidence>
<proteinExistence type="predicted"/>
<dbReference type="AlphaFoldDB" id="A0A815KK44"/>
<dbReference type="EMBL" id="CAJOBC010082725">
    <property type="protein sequence ID" value="CAF4291003.1"/>
    <property type="molecule type" value="Genomic_DNA"/>
</dbReference>
<feature type="compositionally biased region" description="Low complexity" evidence="1">
    <location>
        <begin position="76"/>
        <end position="96"/>
    </location>
</feature>
<comment type="caution">
    <text evidence="2">The sequence shown here is derived from an EMBL/GenBank/DDBJ whole genome shotgun (WGS) entry which is preliminary data.</text>
</comment>
<protein>
    <submittedName>
        <fullName evidence="2">Uncharacterized protein</fullName>
    </submittedName>
</protein>
<reference evidence="2" key="1">
    <citation type="submission" date="2021-02" db="EMBL/GenBank/DDBJ databases">
        <authorList>
            <person name="Nowell W R."/>
        </authorList>
    </citation>
    <scope>NUCLEOTIDE SEQUENCE</scope>
</reference>
<organism evidence="2 4">
    <name type="scientific">Didymodactylos carnosus</name>
    <dbReference type="NCBI Taxonomy" id="1234261"/>
    <lineage>
        <taxon>Eukaryota</taxon>
        <taxon>Metazoa</taxon>
        <taxon>Spiralia</taxon>
        <taxon>Gnathifera</taxon>
        <taxon>Rotifera</taxon>
        <taxon>Eurotatoria</taxon>
        <taxon>Bdelloidea</taxon>
        <taxon>Philodinida</taxon>
        <taxon>Philodinidae</taxon>
        <taxon>Didymodactylos</taxon>
    </lineage>
</organism>
<dbReference type="Proteomes" id="UP000663829">
    <property type="component" value="Unassembled WGS sequence"/>
</dbReference>
<dbReference type="OrthoDB" id="10587807at2759"/>
<gene>
    <name evidence="2" type="ORF">GPM918_LOCUS33069</name>
    <name evidence="3" type="ORF">SRO942_LOCUS33748</name>
</gene>
<keyword evidence="4" id="KW-1185">Reference proteome</keyword>
<evidence type="ECO:0000256" key="1">
    <source>
        <dbReference type="SAM" id="MobiDB-lite"/>
    </source>
</evidence>
<dbReference type="EMBL" id="CAJNOQ010017306">
    <property type="protein sequence ID" value="CAF1396793.1"/>
    <property type="molecule type" value="Genomic_DNA"/>
</dbReference>
<name>A0A815KK44_9BILA</name>
<feature type="compositionally biased region" description="Basic and acidic residues" evidence="1">
    <location>
        <begin position="97"/>
        <end position="162"/>
    </location>
</feature>
<feature type="compositionally biased region" description="Low complexity" evidence="1">
    <location>
        <begin position="168"/>
        <end position="179"/>
    </location>
</feature>
<evidence type="ECO:0000313" key="4">
    <source>
        <dbReference type="Proteomes" id="UP000663829"/>
    </source>
</evidence>
<dbReference type="Proteomes" id="UP000681722">
    <property type="component" value="Unassembled WGS sequence"/>
</dbReference>